<feature type="coiled-coil region" evidence="1">
    <location>
        <begin position="286"/>
        <end position="341"/>
    </location>
</feature>
<evidence type="ECO:0000256" key="1">
    <source>
        <dbReference type="SAM" id="Coils"/>
    </source>
</evidence>
<protein>
    <submittedName>
        <fullName evidence="3">Uncharacterized protein</fullName>
    </submittedName>
</protein>
<evidence type="ECO:0000313" key="3">
    <source>
        <dbReference type="EMBL" id="GMI30294.1"/>
    </source>
</evidence>
<keyword evidence="4" id="KW-1185">Reference proteome</keyword>
<keyword evidence="1" id="KW-0175">Coiled coil</keyword>
<dbReference type="EMBL" id="BRYB01001646">
    <property type="protein sequence ID" value="GMI30294.1"/>
    <property type="molecule type" value="Genomic_DNA"/>
</dbReference>
<evidence type="ECO:0000256" key="2">
    <source>
        <dbReference type="SAM" id="MobiDB-lite"/>
    </source>
</evidence>
<evidence type="ECO:0000313" key="4">
    <source>
        <dbReference type="Proteomes" id="UP001165060"/>
    </source>
</evidence>
<accession>A0ABQ6MQP6</accession>
<sequence>MSRHYGSTDRPRPPPPPPASHPKSYVPAHHHPSSSCSQPRSLQTLASAEKSLRERQVQELSGSAKQLTAANESLRQSEFSKMSEVKQLRAALDKERRALEVTRKMFAALAHEKNVEAEKAKASMMKCRKLESKLGLQLGNTGLAKRFQEAKRKVEEEKGEKNRVKAENRKMEDDLVKACTEIKVLEQALRLAQDGLEREAAGRGAGGGREVEKQVNAHRLPLREQLLYQLALQKEEAHNLALDLAHKAARTREADSEVLDLQEQCHNLTVDCDTKEAHVAHLTEQIIKQDLTVKNLEQALEHTQAENKQLLVQVERVSGDAARALHEKNSMERELAAAGKKERGEGAQLKVANADLKKQVLEMKKKVESGQRVVKVAEERLREEVRSREAMGVRAVRGDENEKKLENLGRDVELLRKGLGDEARGKEEAERRETAAKAEALMRAEREEVMREEMEKTLDELQRMTRERDAALQEVVALNSNATGQQVERGEVERLTTSKQLLQKALMEQLGNCKGQLNKERELRVKAEEELRGLRRGSSGSVGRVASPGAMMMRSALVNSPGMGGAQMTPTGTIRSGGVLASTPVTPALPEQMLKIKVKGVSGLPGRCFAGMGKKGGTVYLEFSSTGVVGTSTVDAVCTRASGKDLEGGGASFNQVLSMIISPSAVIKIQVYKGSPFSTNNEMVAYATLPAVSVGGGGSGMVELEVIEGGDKAGLEVGWVWGEGMNSPKSLASPKGFSPTKRGY</sequence>
<dbReference type="Proteomes" id="UP001165060">
    <property type="component" value="Unassembled WGS sequence"/>
</dbReference>
<feature type="compositionally biased region" description="Basic and acidic residues" evidence="2">
    <location>
        <begin position="1"/>
        <end position="12"/>
    </location>
</feature>
<organism evidence="3 4">
    <name type="scientific">Tetraparma gracilis</name>
    <dbReference type="NCBI Taxonomy" id="2962635"/>
    <lineage>
        <taxon>Eukaryota</taxon>
        <taxon>Sar</taxon>
        <taxon>Stramenopiles</taxon>
        <taxon>Ochrophyta</taxon>
        <taxon>Bolidophyceae</taxon>
        <taxon>Parmales</taxon>
        <taxon>Triparmaceae</taxon>
        <taxon>Tetraparma</taxon>
    </lineage>
</organism>
<feature type="compositionally biased region" description="Polar residues" evidence="2">
    <location>
        <begin position="58"/>
        <end position="80"/>
    </location>
</feature>
<feature type="region of interest" description="Disordered" evidence="2">
    <location>
        <begin position="1"/>
        <end position="84"/>
    </location>
</feature>
<reference evidence="3 4" key="1">
    <citation type="journal article" date="2023" name="Commun. Biol.">
        <title>Genome analysis of Parmales, the sister group of diatoms, reveals the evolutionary specialization of diatoms from phago-mixotrophs to photoautotrophs.</title>
        <authorList>
            <person name="Ban H."/>
            <person name="Sato S."/>
            <person name="Yoshikawa S."/>
            <person name="Yamada K."/>
            <person name="Nakamura Y."/>
            <person name="Ichinomiya M."/>
            <person name="Sato N."/>
            <person name="Blanc-Mathieu R."/>
            <person name="Endo H."/>
            <person name="Kuwata A."/>
            <person name="Ogata H."/>
        </authorList>
    </citation>
    <scope>NUCLEOTIDE SEQUENCE [LARGE SCALE GENOMIC DNA]</scope>
</reference>
<gene>
    <name evidence="3" type="ORF">TeGR_g4987</name>
</gene>
<feature type="coiled-coil region" evidence="1">
    <location>
        <begin position="435"/>
        <end position="481"/>
    </location>
</feature>
<name>A0ABQ6MQP6_9STRA</name>
<comment type="caution">
    <text evidence="3">The sequence shown here is derived from an EMBL/GenBank/DDBJ whole genome shotgun (WGS) entry which is preliminary data.</text>
</comment>
<feature type="coiled-coil region" evidence="1">
    <location>
        <begin position="140"/>
        <end position="188"/>
    </location>
</feature>
<proteinExistence type="predicted"/>
<feature type="compositionally biased region" description="Polar residues" evidence="2">
    <location>
        <begin position="33"/>
        <end position="46"/>
    </location>
</feature>